<feature type="binding site" evidence="5">
    <location>
        <position position="48"/>
    </location>
    <ligand>
        <name>pyruvate</name>
        <dbReference type="ChEBI" id="CHEBI:15361"/>
    </ligand>
</feature>
<dbReference type="InterPro" id="IPR020624">
    <property type="entry name" value="Schiff_base-form_aldolases_CS"/>
</dbReference>
<dbReference type="GO" id="GO:0008840">
    <property type="term" value="F:4-hydroxy-tetrahydrodipicolinate synthase activity"/>
    <property type="evidence" value="ECO:0007669"/>
    <property type="project" value="TreeGrafter"/>
</dbReference>
<dbReference type="PRINTS" id="PR00146">
    <property type="entry name" value="DHPICSNTHASE"/>
</dbReference>
<name>A0AAV2W0D7_9VIBR</name>
<evidence type="ECO:0000256" key="1">
    <source>
        <dbReference type="ARBA" id="ARBA00023239"/>
    </source>
</evidence>
<evidence type="ECO:0000313" key="7">
    <source>
        <dbReference type="Proteomes" id="UP000018211"/>
    </source>
</evidence>
<reference evidence="6 7" key="1">
    <citation type="journal article" date="2013" name="ISME J.">
        <title>Comparative genomics of pathogenic lineages of Vibrio nigripulchritudo identifies virulence-associated traits.</title>
        <authorList>
            <person name="Goudenege D."/>
            <person name="Labreuche Y."/>
            <person name="Krin E."/>
            <person name="Ansquer D."/>
            <person name="Mangenot S."/>
            <person name="Calteau A."/>
            <person name="Medigue C."/>
            <person name="Mazel D."/>
            <person name="Polz M.F."/>
            <person name="Le Roux F."/>
        </authorList>
    </citation>
    <scope>NUCLEOTIDE SEQUENCE [LARGE SCALE GENOMIC DNA]</scope>
    <source>
        <strain evidence="6 7">SOn1</strain>
    </source>
</reference>
<gene>
    <name evidence="6" type="ORF">VIBNISOn1_p0196</name>
</gene>
<dbReference type="PROSITE" id="PS00665">
    <property type="entry name" value="DHDPS_1"/>
    <property type="match status" value="1"/>
</dbReference>
<feature type="active site" description="Proton donor/acceptor" evidence="4">
    <location>
        <position position="134"/>
    </location>
</feature>
<dbReference type="PANTHER" id="PTHR12128">
    <property type="entry name" value="DIHYDRODIPICOLINATE SYNTHASE"/>
    <property type="match status" value="1"/>
</dbReference>
<accession>A0AAV2W0D7</accession>
<organism evidence="6 7">
    <name type="scientific">Vibrio nigripulchritudo SOn1</name>
    <dbReference type="NCBI Taxonomy" id="1238450"/>
    <lineage>
        <taxon>Bacteria</taxon>
        <taxon>Pseudomonadati</taxon>
        <taxon>Pseudomonadota</taxon>
        <taxon>Gammaproteobacteria</taxon>
        <taxon>Vibrionales</taxon>
        <taxon>Vibrionaceae</taxon>
        <taxon>Vibrio</taxon>
    </lineage>
</organism>
<keyword evidence="1 3" id="KW-0456">Lyase</keyword>
<proteinExistence type="inferred from homology"/>
<protein>
    <submittedName>
        <fullName evidence="6">Dihydrodipicolinate synthase</fullName>
        <ecNumber evidence="6">4.2.1.52</ecNumber>
    </submittedName>
</protein>
<dbReference type="InterPro" id="IPR013785">
    <property type="entry name" value="Aldolase_TIM"/>
</dbReference>
<comment type="similarity">
    <text evidence="3">Belongs to the DapA family.</text>
</comment>
<dbReference type="RefSeq" id="WP_022614228.1">
    <property type="nucleotide sequence ID" value="NZ_LK391966.1"/>
</dbReference>
<evidence type="ECO:0000256" key="2">
    <source>
        <dbReference type="ARBA" id="ARBA00023270"/>
    </source>
</evidence>
<dbReference type="PROSITE" id="PS00666">
    <property type="entry name" value="DHDPS_2"/>
    <property type="match status" value="1"/>
</dbReference>
<dbReference type="EMBL" id="CAOF01000201">
    <property type="protein sequence ID" value="CCO50359.1"/>
    <property type="molecule type" value="Genomic_DNA"/>
</dbReference>
<dbReference type="InterPro" id="IPR002220">
    <property type="entry name" value="DapA-like"/>
</dbReference>
<dbReference type="Pfam" id="PF00701">
    <property type="entry name" value="DHDPS"/>
    <property type="match status" value="1"/>
</dbReference>
<dbReference type="Proteomes" id="UP000018211">
    <property type="component" value="Unassembled WGS sequence"/>
</dbReference>
<evidence type="ECO:0000256" key="5">
    <source>
        <dbReference type="PIRSR" id="PIRSR001365-2"/>
    </source>
</evidence>
<keyword evidence="2" id="KW-0704">Schiff base</keyword>
<dbReference type="InterPro" id="IPR020625">
    <property type="entry name" value="Schiff_base-form_aldolases_AS"/>
</dbReference>
<dbReference type="SMART" id="SM01130">
    <property type="entry name" value="DHDPS"/>
    <property type="match status" value="1"/>
</dbReference>
<dbReference type="AlphaFoldDB" id="A0AAV2W0D7"/>
<sequence>MSIDQARIITAVKTPYKCNGKVDVNRFLSNIELQINGNVEGIVVAGTTGEGHLLSNEECIQLIQHAVRIFGQEIVIIGNTGGNSTSSVVKLTQAGFDVGMDASLQVNPYYGLTSPEGLTEHFDKVLELGKVILYNIPSRTGQSIPIEVIKHLSYNKNFQGIKECMSFERLNQLKILGVNVWSGDDLTFFDYYSAGLVFGTISVMANLIPNITSDVILGNNTHHNDKYYNELKFTLAEYQNPIAINAAMAMIDIANPVFKLPYVPPAQQYLDKLYSLLSSMYDDGILFHQPRKLNREHFSII</sequence>
<feature type="active site" description="Schiff-base intermediate with substrate" evidence="4">
    <location>
        <position position="162"/>
    </location>
</feature>
<evidence type="ECO:0000256" key="4">
    <source>
        <dbReference type="PIRSR" id="PIRSR001365-1"/>
    </source>
</evidence>
<evidence type="ECO:0000256" key="3">
    <source>
        <dbReference type="PIRNR" id="PIRNR001365"/>
    </source>
</evidence>
<feature type="binding site" evidence="5">
    <location>
        <position position="201"/>
    </location>
    <ligand>
        <name>pyruvate</name>
        <dbReference type="ChEBI" id="CHEBI:15361"/>
    </ligand>
</feature>
<dbReference type="Gene3D" id="3.20.20.70">
    <property type="entry name" value="Aldolase class I"/>
    <property type="match status" value="1"/>
</dbReference>
<evidence type="ECO:0000313" key="6">
    <source>
        <dbReference type="EMBL" id="CCO50359.1"/>
    </source>
</evidence>
<dbReference type="PIRSF" id="PIRSF001365">
    <property type="entry name" value="DHDPS"/>
    <property type="match status" value="1"/>
</dbReference>
<dbReference type="EC" id="4.2.1.52" evidence="6"/>
<dbReference type="PANTHER" id="PTHR12128:SF15">
    <property type="entry name" value="4-HYDROXY-TETRAHYDRODIPICOLINATE SYNTHASE 1, CHLOROPLASTIC"/>
    <property type="match status" value="1"/>
</dbReference>
<dbReference type="SUPFAM" id="SSF51569">
    <property type="entry name" value="Aldolase"/>
    <property type="match status" value="1"/>
</dbReference>
<comment type="caution">
    <text evidence="6">The sequence shown here is derived from an EMBL/GenBank/DDBJ whole genome shotgun (WGS) entry which is preliminary data.</text>
</comment>